<accession>A0ACB9MQE2</accession>
<reference evidence="2" key="1">
    <citation type="journal article" date="2023" name="Front. Plant Sci.">
        <title>Chromosomal-level genome assembly of Melastoma candidum provides insights into trichome evolution.</title>
        <authorList>
            <person name="Zhong Y."/>
            <person name="Wu W."/>
            <person name="Sun C."/>
            <person name="Zou P."/>
            <person name="Liu Y."/>
            <person name="Dai S."/>
            <person name="Zhou R."/>
        </authorList>
    </citation>
    <scope>NUCLEOTIDE SEQUENCE [LARGE SCALE GENOMIC DNA]</scope>
</reference>
<evidence type="ECO:0000313" key="2">
    <source>
        <dbReference type="Proteomes" id="UP001057402"/>
    </source>
</evidence>
<protein>
    <submittedName>
        <fullName evidence="1">Uncharacterized protein</fullName>
    </submittedName>
</protein>
<name>A0ACB9MQE2_9MYRT</name>
<organism evidence="1 2">
    <name type="scientific">Melastoma candidum</name>
    <dbReference type="NCBI Taxonomy" id="119954"/>
    <lineage>
        <taxon>Eukaryota</taxon>
        <taxon>Viridiplantae</taxon>
        <taxon>Streptophyta</taxon>
        <taxon>Embryophyta</taxon>
        <taxon>Tracheophyta</taxon>
        <taxon>Spermatophyta</taxon>
        <taxon>Magnoliopsida</taxon>
        <taxon>eudicotyledons</taxon>
        <taxon>Gunneridae</taxon>
        <taxon>Pentapetalae</taxon>
        <taxon>rosids</taxon>
        <taxon>malvids</taxon>
        <taxon>Myrtales</taxon>
        <taxon>Melastomataceae</taxon>
        <taxon>Melastomatoideae</taxon>
        <taxon>Melastomateae</taxon>
        <taxon>Melastoma</taxon>
    </lineage>
</organism>
<proteinExistence type="predicted"/>
<comment type="caution">
    <text evidence="1">The sequence shown here is derived from an EMBL/GenBank/DDBJ whole genome shotgun (WGS) entry which is preliminary data.</text>
</comment>
<dbReference type="EMBL" id="CM042888">
    <property type="protein sequence ID" value="KAI4324455.1"/>
    <property type="molecule type" value="Genomic_DNA"/>
</dbReference>
<dbReference type="Proteomes" id="UP001057402">
    <property type="component" value="Chromosome 9"/>
</dbReference>
<sequence>MGTGISGDVCGEFLRNLCEDLAWDYAVFWKIRQHIPLLLSWEDGYCNHPRRKLSQGFALVAAEADTLSLLEDASGNLLGTIVSDLSSLCYSVGDGLVAEVANRGYHCWLSCDDVQFSINSEMPSVIPQEWLPQLSTGIKTILLVPILPYGVLQLGSLDKVAEDMAVVAHITERFTSLHSVFSQSRIYLEPEDVEDLLLLPLASCLSDDADGAFSIIEKNLACSADLIEEASVLNFDEILETFTPLEENSFAPMDESREGNLFSLEEVETFAECYPGGFYDTTVDYCDSSDLIALLNDLENVLGLSMDWDLEVDFVSNVLALENGESFNKDEDAYPTEADSGDLTSNDSPTEVGNHDSSMKTSANFRKRQHEPEGRDDLVEQSVISTVFSARPHGDPRDSSMSLSKLQGDPDIVNEKDQLVRVSSNESDLEKEKTKRMSGCKRKARAGDNPRPRPRDRQLIQDRVKQLRELIPDGSKCSIDALLAQTIRHMLFLRSVTSRTEKLRKCTNPDERVQNQQRDSEISEERQSGSTRAVEIAGEQQVCPIVVEDLEYPGLMLIEMLCNEHGLFLEIAEVLRRLELDIVRGTTEARRDNTWASFVVEASKGFHRIDIFWPLMQLLQRTRNPPASLPSTVA</sequence>
<evidence type="ECO:0000313" key="1">
    <source>
        <dbReference type="EMBL" id="KAI4324455.1"/>
    </source>
</evidence>
<keyword evidence="2" id="KW-1185">Reference proteome</keyword>
<gene>
    <name evidence="1" type="ORF">MLD38_029944</name>
</gene>